<protein>
    <submittedName>
        <fullName evidence="1">Restriction endonuclease subunit R</fullName>
    </submittedName>
</protein>
<keyword evidence="1" id="KW-0540">Nuclease</keyword>
<keyword evidence="1" id="KW-0255">Endonuclease</keyword>
<dbReference type="EMBL" id="WVIC01000016">
    <property type="protein sequence ID" value="NCJ06738.1"/>
    <property type="molecule type" value="Genomic_DNA"/>
</dbReference>
<gene>
    <name evidence="1" type="ORF">GS597_09505</name>
</gene>
<dbReference type="Proteomes" id="UP000607397">
    <property type="component" value="Unassembled WGS sequence"/>
</dbReference>
<keyword evidence="2" id="KW-1185">Reference proteome</keyword>
<organism evidence="1 2">
    <name type="scientific">Petrachloros mirabilis ULC683</name>
    <dbReference type="NCBI Taxonomy" id="2781853"/>
    <lineage>
        <taxon>Bacteria</taxon>
        <taxon>Bacillati</taxon>
        <taxon>Cyanobacteriota</taxon>
        <taxon>Cyanophyceae</taxon>
        <taxon>Synechococcales</taxon>
        <taxon>Petrachlorosaceae</taxon>
        <taxon>Petrachloros</taxon>
        <taxon>Petrachloros mirabilis</taxon>
    </lineage>
</organism>
<comment type="caution">
    <text evidence="1">The sequence shown here is derived from an EMBL/GenBank/DDBJ whole genome shotgun (WGS) entry which is preliminary data.</text>
</comment>
<evidence type="ECO:0000313" key="1">
    <source>
        <dbReference type="EMBL" id="NCJ06738.1"/>
    </source>
</evidence>
<accession>A0A8K1ZXJ4</accession>
<proteinExistence type="predicted"/>
<name>A0A8K1ZXJ4_9CYAN</name>
<dbReference type="AlphaFoldDB" id="A0A8K1ZXJ4"/>
<keyword evidence="1" id="KW-0378">Hydrolase</keyword>
<sequence>MVQTLPARDVDLGYLVHRFGLQRIREPRFFSEWQEGLPELIEAEQHFLGHIQEGYINLVEYPPVLERAVQLSILSPLLFLAGFFLPPFHIQVEKSIEVSDQNEEVTIRGQIDILLIKDQFWVMVIESKKASFSTEVGLAQLLAYMLANPHPHRPGFGMVTTGSAFLFVKLVQGDTPQFATSDQFGILNTTQGIHEAFRVLKRLGQL</sequence>
<dbReference type="RefSeq" id="WP_161825219.1">
    <property type="nucleotide sequence ID" value="NZ_WVIC01000016.1"/>
</dbReference>
<dbReference type="GO" id="GO:0004519">
    <property type="term" value="F:endonuclease activity"/>
    <property type="evidence" value="ECO:0007669"/>
    <property type="project" value="UniProtKB-KW"/>
</dbReference>
<evidence type="ECO:0000313" key="2">
    <source>
        <dbReference type="Proteomes" id="UP000607397"/>
    </source>
</evidence>
<reference evidence="1" key="1">
    <citation type="submission" date="2019-12" db="EMBL/GenBank/DDBJ databases">
        <title>High-Quality draft genome sequences of three cyanobacteria isolated from the limestone walls of the Old Cathedral of Coimbra.</title>
        <authorList>
            <person name="Tiago I."/>
            <person name="Soares F."/>
            <person name="Portugal A."/>
        </authorList>
    </citation>
    <scope>NUCLEOTIDE SEQUENCE [LARGE SCALE GENOMIC DNA]</scope>
    <source>
        <strain evidence="1">C</strain>
    </source>
</reference>